<dbReference type="OrthoDB" id="9802121at2"/>
<reference evidence="7 8" key="1">
    <citation type="journal article" date="2009" name="Environ. Microbiol.">
        <title>Genome sequence of Desulfobacterium autotrophicum HRM2, a marine sulfate reducer oxidizing organic carbon completely to carbon dioxide.</title>
        <authorList>
            <person name="Strittmatter A.W."/>
            <person name="Liesegang H."/>
            <person name="Rabus R."/>
            <person name="Decker I."/>
            <person name="Amann J."/>
            <person name="Andres S."/>
            <person name="Henne A."/>
            <person name="Fricke W.F."/>
            <person name="Martinez-Arias R."/>
            <person name="Bartels D."/>
            <person name="Goesmann A."/>
            <person name="Krause L."/>
            <person name="Puehler A."/>
            <person name="Klenk H.P."/>
            <person name="Richter M."/>
            <person name="Schuler M."/>
            <person name="Gloeckner F.O."/>
            <person name="Meyerdierks A."/>
            <person name="Gottschalk G."/>
            <person name="Amann R."/>
        </authorList>
    </citation>
    <scope>NUCLEOTIDE SEQUENCE [LARGE SCALE GENOMIC DNA]</scope>
    <source>
        <strain evidence="8">ATCC 43914 / DSM 3382 / HRM2</strain>
    </source>
</reference>
<dbReference type="Pfam" id="PF04241">
    <property type="entry name" value="DUF423"/>
    <property type="match status" value="1"/>
</dbReference>
<gene>
    <name evidence="7" type="ordered locus">HRM2_01080</name>
</gene>
<name>C0QEB4_DESAH</name>
<proteinExistence type="inferred from homology"/>
<dbReference type="InterPro" id="IPR006696">
    <property type="entry name" value="DUF423"/>
</dbReference>
<comment type="subcellular location">
    <subcellularLocation>
        <location evidence="1">Membrane</location>
        <topology evidence="1">Multi-pass membrane protein</topology>
    </subcellularLocation>
</comment>
<accession>C0QEB4</accession>
<dbReference type="HOGENOM" id="CLU_096548_3_1_7"/>
<evidence type="ECO:0000256" key="4">
    <source>
        <dbReference type="ARBA" id="ARBA00022989"/>
    </source>
</evidence>
<evidence type="ECO:0000313" key="7">
    <source>
        <dbReference type="EMBL" id="ACN13231.1"/>
    </source>
</evidence>
<keyword evidence="8" id="KW-1185">Reference proteome</keyword>
<keyword evidence="4 6" id="KW-1133">Transmembrane helix</keyword>
<organism evidence="7 8">
    <name type="scientific">Desulforapulum autotrophicum (strain ATCC 43914 / DSM 3382 / VKM B-1955 / HRM2)</name>
    <name type="common">Desulfobacterium autotrophicum</name>
    <dbReference type="NCBI Taxonomy" id="177437"/>
    <lineage>
        <taxon>Bacteria</taxon>
        <taxon>Pseudomonadati</taxon>
        <taxon>Thermodesulfobacteriota</taxon>
        <taxon>Desulfobacteria</taxon>
        <taxon>Desulfobacterales</taxon>
        <taxon>Desulfobacteraceae</taxon>
        <taxon>Desulforapulum</taxon>
    </lineage>
</organism>
<dbReference type="PANTHER" id="PTHR43461:SF1">
    <property type="entry name" value="TRANSMEMBRANE PROTEIN 256"/>
    <property type="match status" value="1"/>
</dbReference>
<dbReference type="EMBL" id="CP001087">
    <property type="protein sequence ID" value="ACN13231.1"/>
    <property type="molecule type" value="Genomic_DNA"/>
</dbReference>
<protein>
    <recommendedName>
        <fullName evidence="9">DUF423 domain-containing protein</fullName>
    </recommendedName>
</protein>
<keyword evidence="5 6" id="KW-0472">Membrane</keyword>
<dbReference type="PANTHER" id="PTHR43461">
    <property type="entry name" value="TRANSMEMBRANE PROTEIN 256"/>
    <property type="match status" value="1"/>
</dbReference>
<evidence type="ECO:0000256" key="2">
    <source>
        <dbReference type="ARBA" id="ARBA00009694"/>
    </source>
</evidence>
<dbReference type="eggNOG" id="COG2363">
    <property type="taxonomic scope" value="Bacteria"/>
</dbReference>
<feature type="transmembrane region" description="Helical" evidence="6">
    <location>
        <begin position="96"/>
        <end position="120"/>
    </location>
</feature>
<dbReference type="Proteomes" id="UP000000442">
    <property type="component" value="Chromosome"/>
</dbReference>
<dbReference type="KEGG" id="dat:HRM2_01080"/>
<evidence type="ECO:0000256" key="6">
    <source>
        <dbReference type="SAM" id="Phobius"/>
    </source>
</evidence>
<dbReference type="AlphaFoldDB" id="C0QEB4"/>
<evidence type="ECO:0000256" key="3">
    <source>
        <dbReference type="ARBA" id="ARBA00022692"/>
    </source>
</evidence>
<comment type="similarity">
    <text evidence="2">Belongs to the UPF0382 family.</text>
</comment>
<dbReference type="RefSeq" id="WP_012662482.1">
    <property type="nucleotide sequence ID" value="NC_012108.1"/>
</dbReference>
<dbReference type="GO" id="GO:0005886">
    <property type="term" value="C:plasma membrane"/>
    <property type="evidence" value="ECO:0007669"/>
    <property type="project" value="TreeGrafter"/>
</dbReference>
<evidence type="ECO:0000256" key="1">
    <source>
        <dbReference type="ARBA" id="ARBA00004141"/>
    </source>
</evidence>
<feature type="transmembrane region" description="Helical" evidence="6">
    <location>
        <begin position="72"/>
        <end position="90"/>
    </location>
</feature>
<evidence type="ECO:0000313" key="8">
    <source>
        <dbReference type="Proteomes" id="UP000000442"/>
    </source>
</evidence>
<sequence length="122" mass="13168">MERVFFIIGALSAFIGVAAGAFGAHGLKSRMNTEMLSVFEVGVRYQMYHAFALIIAAGVQSKWPSTLITTGGWLFVIGTILFSGSLYLMSVTEVRWLGAITPLGGLAFLAGWVCMAWGAWRA</sequence>
<evidence type="ECO:0008006" key="9">
    <source>
        <dbReference type="Google" id="ProtNLM"/>
    </source>
</evidence>
<keyword evidence="3 6" id="KW-0812">Transmembrane</keyword>
<feature type="transmembrane region" description="Helical" evidence="6">
    <location>
        <begin position="47"/>
        <end position="65"/>
    </location>
</feature>
<evidence type="ECO:0000256" key="5">
    <source>
        <dbReference type="ARBA" id="ARBA00023136"/>
    </source>
</evidence>